<keyword evidence="2" id="KW-1185">Reference proteome</keyword>
<accession>A0ACA9SVR0</accession>
<sequence length="171" mass="19467">MFPVQARWLSHDNNMEYDLCRTFSHLPLTEHPNKEGYIAVYNSCISVAKCHNAPTLAPVPDELTNVLMFYRHWFSPIHLSCSLGRAENANHFTHYRHLTGAFGLSKNVCALQIYTGTLGAILDLSPNNNWFHSSLLNAASWLKINTRFFKQFDQMFSSITLTCPLNTFPTA</sequence>
<gene>
    <name evidence="1" type="ORF">RPERSI_LOCUS35914</name>
</gene>
<reference evidence="1" key="1">
    <citation type="submission" date="2021-06" db="EMBL/GenBank/DDBJ databases">
        <authorList>
            <person name="Kallberg Y."/>
            <person name="Tangrot J."/>
            <person name="Rosling A."/>
        </authorList>
    </citation>
    <scope>NUCLEOTIDE SEQUENCE</scope>
    <source>
        <strain evidence="1">MA461A</strain>
    </source>
</reference>
<evidence type="ECO:0000313" key="1">
    <source>
        <dbReference type="EMBL" id="CAG8850077.1"/>
    </source>
</evidence>
<protein>
    <submittedName>
        <fullName evidence="1">13350_t:CDS:1</fullName>
    </submittedName>
</protein>
<evidence type="ECO:0000313" key="2">
    <source>
        <dbReference type="Proteomes" id="UP000789920"/>
    </source>
</evidence>
<dbReference type="Proteomes" id="UP000789920">
    <property type="component" value="Unassembled WGS sequence"/>
</dbReference>
<feature type="non-terminal residue" evidence="1">
    <location>
        <position position="171"/>
    </location>
</feature>
<proteinExistence type="predicted"/>
<organism evidence="1 2">
    <name type="scientific">Racocetra persica</name>
    <dbReference type="NCBI Taxonomy" id="160502"/>
    <lineage>
        <taxon>Eukaryota</taxon>
        <taxon>Fungi</taxon>
        <taxon>Fungi incertae sedis</taxon>
        <taxon>Mucoromycota</taxon>
        <taxon>Glomeromycotina</taxon>
        <taxon>Glomeromycetes</taxon>
        <taxon>Diversisporales</taxon>
        <taxon>Gigasporaceae</taxon>
        <taxon>Racocetra</taxon>
    </lineage>
</organism>
<name>A0ACA9SVR0_9GLOM</name>
<comment type="caution">
    <text evidence="1">The sequence shown here is derived from an EMBL/GenBank/DDBJ whole genome shotgun (WGS) entry which is preliminary data.</text>
</comment>
<dbReference type="EMBL" id="CAJVQC010168947">
    <property type="protein sequence ID" value="CAG8850077.1"/>
    <property type="molecule type" value="Genomic_DNA"/>
</dbReference>